<dbReference type="InterPro" id="IPR029045">
    <property type="entry name" value="ClpP/crotonase-like_dom_sf"/>
</dbReference>
<dbReference type="PANTHER" id="PTHR11941:SF54">
    <property type="entry name" value="ENOYL-COA HYDRATASE, MITOCHONDRIAL"/>
    <property type="match status" value="1"/>
</dbReference>
<dbReference type="Proteomes" id="UP000321039">
    <property type="component" value="Unassembled WGS sequence"/>
</dbReference>
<dbReference type="SUPFAM" id="SSF52096">
    <property type="entry name" value="ClpP/crotonase"/>
    <property type="match status" value="1"/>
</dbReference>
<dbReference type="Pfam" id="PF00378">
    <property type="entry name" value="ECH_1"/>
    <property type="match status" value="1"/>
</dbReference>
<evidence type="ECO:0000313" key="2">
    <source>
        <dbReference type="EMBL" id="TXS95274.1"/>
    </source>
</evidence>
<dbReference type="RefSeq" id="WP_148067185.1">
    <property type="nucleotide sequence ID" value="NZ_VRZA01000002.1"/>
</dbReference>
<reference evidence="2 3" key="1">
    <citation type="submission" date="2019-08" db="EMBL/GenBank/DDBJ databases">
        <title>Parahaliea maris sp. nov., isolated from the surface seawater.</title>
        <authorList>
            <person name="Liu Y."/>
        </authorList>
    </citation>
    <scope>NUCLEOTIDE SEQUENCE [LARGE SCALE GENOMIC DNA]</scope>
    <source>
        <strain evidence="2 3">HSLHS9</strain>
    </source>
</reference>
<accession>A0A5C9A5H2</accession>
<dbReference type="Gene3D" id="3.90.226.10">
    <property type="entry name" value="2-enoyl-CoA Hydratase, Chain A, domain 1"/>
    <property type="match status" value="1"/>
</dbReference>
<dbReference type="AlphaFoldDB" id="A0A5C9A5H2"/>
<name>A0A5C9A5H2_9GAMM</name>
<dbReference type="EMBL" id="VRZA01000002">
    <property type="protein sequence ID" value="TXS95274.1"/>
    <property type="molecule type" value="Genomic_DNA"/>
</dbReference>
<evidence type="ECO:0000313" key="3">
    <source>
        <dbReference type="Proteomes" id="UP000321039"/>
    </source>
</evidence>
<evidence type="ECO:0000256" key="1">
    <source>
        <dbReference type="ARBA" id="ARBA00005254"/>
    </source>
</evidence>
<comment type="similarity">
    <text evidence="1">Belongs to the enoyl-CoA hydratase/isomerase family.</text>
</comment>
<proteinExistence type="inferred from homology"/>
<dbReference type="InterPro" id="IPR001753">
    <property type="entry name" value="Enoyl-CoA_hydra/iso"/>
</dbReference>
<dbReference type="GO" id="GO:0016853">
    <property type="term" value="F:isomerase activity"/>
    <property type="evidence" value="ECO:0007669"/>
    <property type="project" value="UniProtKB-KW"/>
</dbReference>
<dbReference type="CDD" id="cd06558">
    <property type="entry name" value="crotonase-like"/>
    <property type="match status" value="1"/>
</dbReference>
<organism evidence="2 3">
    <name type="scientific">Parahaliea maris</name>
    <dbReference type="NCBI Taxonomy" id="2716870"/>
    <lineage>
        <taxon>Bacteria</taxon>
        <taxon>Pseudomonadati</taxon>
        <taxon>Pseudomonadota</taxon>
        <taxon>Gammaproteobacteria</taxon>
        <taxon>Cellvibrionales</taxon>
        <taxon>Halieaceae</taxon>
        <taxon>Parahaliea</taxon>
    </lineage>
</organism>
<keyword evidence="3" id="KW-1185">Reference proteome</keyword>
<keyword evidence="2" id="KW-0413">Isomerase</keyword>
<comment type="caution">
    <text evidence="2">The sequence shown here is derived from an EMBL/GenBank/DDBJ whole genome shotgun (WGS) entry which is preliminary data.</text>
</comment>
<protein>
    <submittedName>
        <fullName evidence="2">Enoyl-CoA hydratase/isomerase family protein</fullName>
    </submittedName>
</protein>
<dbReference type="PANTHER" id="PTHR11941">
    <property type="entry name" value="ENOYL-COA HYDRATASE-RELATED"/>
    <property type="match status" value="1"/>
</dbReference>
<gene>
    <name evidence="2" type="ORF">FV139_05090</name>
</gene>
<sequence>MKPNHENVSVETSDNVAIVRYSNQPSGLMTRKGAELLLNALQPLTEDTSVNAVVLTGGDEDVFIRHASVGQIIRAAEALRQEQVPRDIFSTTAYFHLLQLLDNSPKPVIAAINGTCMGGGFEIALGCTYRIASQQVQHIGLPEIKLGIFPGSGGTQRLRDLLGVHHARAFILRGRVVNATTALEIGLVDEVAPSALDQAVVVARELAARSPAAIRSILQLTKSNPDSRATGLMDEARVFADLLLEDDVGIDIMIRFEEQGLLLNELE</sequence>
<dbReference type="GO" id="GO:0006635">
    <property type="term" value="P:fatty acid beta-oxidation"/>
    <property type="evidence" value="ECO:0007669"/>
    <property type="project" value="TreeGrafter"/>
</dbReference>